<dbReference type="Proteomes" id="UP000827976">
    <property type="component" value="Chromosome 17"/>
</dbReference>
<sequence length="137" mass="15593">MGYIAPEIYSRNFGTVSYKSDVYSFGMLLLEMVGGRKNIDPLVDNQSAIYLPEWVYEQLIGGHSFRVVIEMMNNEEEIVRKLVIVALWCIQWSPNDRPTMTRVVLMLIGSLESLEIPPRPSVSSSDQDEDETSFKGL</sequence>
<organism evidence="1 2">
    <name type="scientific">Dioscorea alata</name>
    <name type="common">Purple yam</name>
    <dbReference type="NCBI Taxonomy" id="55571"/>
    <lineage>
        <taxon>Eukaryota</taxon>
        <taxon>Viridiplantae</taxon>
        <taxon>Streptophyta</taxon>
        <taxon>Embryophyta</taxon>
        <taxon>Tracheophyta</taxon>
        <taxon>Spermatophyta</taxon>
        <taxon>Magnoliopsida</taxon>
        <taxon>Liliopsida</taxon>
        <taxon>Dioscoreales</taxon>
        <taxon>Dioscoreaceae</taxon>
        <taxon>Dioscorea</taxon>
    </lineage>
</organism>
<protein>
    <submittedName>
        <fullName evidence="1">Glycerophosphodiester phosphodiesterase protein</fullName>
        <ecNumber evidence="1">3.1.4.46</ecNumber>
    </submittedName>
</protein>
<dbReference type="EMBL" id="CM037027">
    <property type="protein sequence ID" value="KAH7658597.1"/>
    <property type="molecule type" value="Genomic_DNA"/>
</dbReference>
<name>A0ACB7UEA9_DIOAL</name>
<reference evidence="2" key="1">
    <citation type="journal article" date="2022" name="Nat. Commun.">
        <title>Chromosome evolution and the genetic basis of agronomically important traits in greater yam.</title>
        <authorList>
            <person name="Bredeson J.V."/>
            <person name="Lyons J.B."/>
            <person name="Oniyinde I.O."/>
            <person name="Okereke N.R."/>
            <person name="Kolade O."/>
            <person name="Nnabue I."/>
            <person name="Nwadili C.O."/>
            <person name="Hribova E."/>
            <person name="Parker M."/>
            <person name="Nwogha J."/>
            <person name="Shu S."/>
            <person name="Carlson J."/>
            <person name="Kariba R."/>
            <person name="Muthemba S."/>
            <person name="Knop K."/>
            <person name="Barton G.J."/>
            <person name="Sherwood A.V."/>
            <person name="Lopez-Montes A."/>
            <person name="Asiedu R."/>
            <person name="Jamnadass R."/>
            <person name="Muchugi A."/>
            <person name="Goodstein D."/>
            <person name="Egesi C.N."/>
            <person name="Featherston J."/>
            <person name="Asfaw A."/>
            <person name="Simpson G.G."/>
            <person name="Dolezel J."/>
            <person name="Hendre P.S."/>
            <person name="Van Deynze A."/>
            <person name="Kumar P.L."/>
            <person name="Obidiegwu J.E."/>
            <person name="Bhattacharjee R."/>
            <person name="Rokhsar D.S."/>
        </authorList>
    </citation>
    <scope>NUCLEOTIDE SEQUENCE [LARGE SCALE GENOMIC DNA]</scope>
    <source>
        <strain evidence="2">cv. TDa95/00328</strain>
    </source>
</reference>
<dbReference type="EC" id="3.1.4.46" evidence="1"/>
<gene>
    <name evidence="1" type="ORF">IHE45_17G099100</name>
</gene>
<evidence type="ECO:0000313" key="2">
    <source>
        <dbReference type="Proteomes" id="UP000827976"/>
    </source>
</evidence>
<accession>A0ACB7UEA9</accession>
<evidence type="ECO:0000313" key="1">
    <source>
        <dbReference type="EMBL" id="KAH7658597.1"/>
    </source>
</evidence>
<comment type="caution">
    <text evidence="1">The sequence shown here is derived from an EMBL/GenBank/DDBJ whole genome shotgun (WGS) entry which is preliminary data.</text>
</comment>
<proteinExistence type="predicted"/>
<keyword evidence="2" id="KW-1185">Reference proteome</keyword>
<keyword evidence="1" id="KW-0378">Hydrolase</keyword>